<dbReference type="Pfam" id="PF00899">
    <property type="entry name" value="ThiF"/>
    <property type="match status" value="1"/>
</dbReference>
<reference evidence="14 15" key="1">
    <citation type="submission" date="2020-08" db="EMBL/GenBank/DDBJ databases">
        <title>Genomic Encyclopedia of Type Strains, Phase IV (KMG-IV): sequencing the most valuable type-strain genomes for metagenomic binning, comparative biology and taxonomic classification.</title>
        <authorList>
            <person name="Goeker M."/>
        </authorList>
    </citation>
    <scope>NUCLEOTIDE SEQUENCE [LARGE SCALE GENOMIC DNA]</scope>
    <source>
        <strain evidence="14 15">DSM 101730</strain>
    </source>
</reference>
<comment type="subunit">
    <text evidence="7">Homodimer. Forms a stable heterotetrameric complex of 2 MoeB and 2 MoaD during adenylation of MoaD.</text>
</comment>
<dbReference type="GO" id="GO:0005524">
    <property type="term" value="F:ATP binding"/>
    <property type="evidence" value="ECO:0007669"/>
    <property type="project" value="UniProtKB-KW"/>
</dbReference>
<evidence type="ECO:0000256" key="5">
    <source>
        <dbReference type="ARBA" id="ARBA00052218"/>
    </source>
</evidence>
<keyword evidence="4" id="KW-0067">ATP-binding</keyword>
<proteinExistence type="inferred from homology"/>
<name>A0A840SQ99_9RHOB</name>
<dbReference type="GO" id="GO:0004792">
    <property type="term" value="F:thiosulfate-cyanide sulfurtransferase activity"/>
    <property type="evidence" value="ECO:0007669"/>
    <property type="project" value="TreeGrafter"/>
</dbReference>
<dbReference type="InterPro" id="IPR045886">
    <property type="entry name" value="ThiF/MoeB/HesA"/>
</dbReference>
<keyword evidence="3" id="KW-0547">Nucleotide-binding</keyword>
<evidence type="ECO:0000256" key="8">
    <source>
        <dbReference type="ARBA" id="ARBA00066884"/>
    </source>
</evidence>
<dbReference type="NCBIfam" id="NF004281">
    <property type="entry name" value="PRK05690.1"/>
    <property type="match status" value="1"/>
</dbReference>
<evidence type="ECO:0000256" key="11">
    <source>
        <dbReference type="ARBA" id="ARBA00075328"/>
    </source>
</evidence>
<comment type="similarity">
    <text evidence="1">Belongs to the HesA/MoeB/ThiF family.</text>
</comment>
<evidence type="ECO:0000256" key="1">
    <source>
        <dbReference type="ARBA" id="ARBA00009919"/>
    </source>
</evidence>
<dbReference type="SUPFAM" id="SSF69572">
    <property type="entry name" value="Activating enzymes of the ubiquitin-like proteins"/>
    <property type="match status" value="1"/>
</dbReference>
<evidence type="ECO:0000256" key="7">
    <source>
        <dbReference type="ARBA" id="ARBA00063809"/>
    </source>
</evidence>
<dbReference type="GO" id="GO:0008641">
    <property type="term" value="F:ubiquitin-like modifier activating enzyme activity"/>
    <property type="evidence" value="ECO:0007669"/>
    <property type="project" value="InterPro"/>
</dbReference>
<dbReference type="RefSeq" id="WP_184147805.1">
    <property type="nucleotide sequence ID" value="NZ_JACHFM010000001.1"/>
</dbReference>
<evidence type="ECO:0000256" key="6">
    <source>
        <dbReference type="ARBA" id="ARBA00055169"/>
    </source>
</evidence>
<organism evidence="14 15">
    <name type="scientific">Amaricoccus macauensis</name>
    <dbReference type="NCBI Taxonomy" id="57001"/>
    <lineage>
        <taxon>Bacteria</taxon>
        <taxon>Pseudomonadati</taxon>
        <taxon>Pseudomonadota</taxon>
        <taxon>Alphaproteobacteria</taxon>
        <taxon>Rhodobacterales</taxon>
        <taxon>Paracoccaceae</taxon>
        <taxon>Amaricoccus</taxon>
    </lineage>
</organism>
<evidence type="ECO:0000256" key="4">
    <source>
        <dbReference type="ARBA" id="ARBA00022840"/>
    </source>
</evidence>
<evidence type="ECO:0000256" key="12">
    <source>
        <dbReference type="ARBA" id="ARBA00078531"/>
    </source>
</evidence>
<evidence type="ECO:0000256" key="9">
    <source>
        <dbReference type="ARBA" id="ARBA00073635"/>
    </source>
</evidence>
<dbReference type="GO" id="GO:0005829">
    <property type="term" value="C:cytosol"/>
    <property type="evidence" value="ECO:0007669"/>
    <property type="project" value="TreeGrafter"/>
</dbReference>
<protein>
    <recommendedName>
        <fullName evidence="9">Molybdopterin-synthase adenylyltransferase</fullName>
        <ecNumber evidence="8">2.7.7.80</ecNumber>
    </recommendedName>
    <alternativeName>
        <fullName evidence="12">MoaD protein adenylase</fullName>
    </alternativeName>
    <alternativeName>
        <fullName evidence="10">Molybdopterin-converting factor subunit 1 adenylase</fullName>
    </alternativeName>
    <alternativeName>
        <fullName evidence="11">Sulfur carrier protein MoaD adenylyltransferase</fullName>
    </alternativeName>
</protein>
<accession>A0A840SQ99</accession>
<keyword evidence="14" id="KW-0548">Nucleotidyltransferase</keyword>
<dbReference type="GO" id="GO:0008146">
    <property type="term" value="F:sulfotransferase activity"/>
    <property type="evidence" value="ECO:0007669"/>
    <property type="project" value="TreeGrafter"/>
</dbReference>
<dbReference type="CDD" id="cd00757">
    <property type="entry name" value="ThiF_MoeB_HesA_family"/>
    <property type="match status" value="1"/>
</dbReference>
<dbReference type="PANTHER" id="PTHR10953">
    <property type="entry name" value="UBIQUITIN-ACTIVATING ENZYME E1"/>
    <property type="match status" value="1"/>
</dbReference>
<feature type="domain" description="THIF-type NAD/FAD binding fold" evidence="13">
    <location>
        <begin position="11"/>
        <end position="247"/>
    </location>
</feature>
<evidence type="ECO:0000313" key="15">
    <source>
        <dbReference type="Proteomes" id="UP000549457"/>
    </source>
</evidence>
<comment type="function">
    <text evidence="6">Catalyzes the adenylation by ATP of the carboxyl group of the C-terminal glycine of sulfur carrier protein MoaD.</text>
</comment>
<dbReference type="InterPro" id="IPR035985">
    <property type="entry name" value="Ubiquitin-activating_enz"/>
</dbReference>
<dbReference type="Gene3D" id="3.40.50.720">
    <property type="entry name" value="NAD(P)-binding Rossmann-like Domain"/>
    <property type="match status" value="1"/>
</dbReference>
<dbReference type="GO" id="GO:0061605">
    <property type="term" value="F:molybdopterin-synthase adenylyltransferase activity"/>
    <property type="evidence" value="ECO:0007669"/>
    <property type="project" value="UniProtKB-EC"/>
</dbReference>
<comment type="caution">
    <text evidence="14">The sequence shown here is derived from an EMBL/GenBank/DDBJ whole genome shotgun (WGS) entry which is preliminary data.</text>
</comment>
<evidence type="ECO:0000256" key="3">
    <source>
        <dbReference type="ARBA" id="ARBA00022741"/>
    </source>
</evidence>
<dbReference type="AlphaFoldDB" id="A0A840SQ99"/>
<dbReference type="EC" id="2.7.7.80" evidence="8"/>
<comment type="catalytic activity">
    <reaction evidence="5">
        <text>[molybdopterin-synthase sulfur-carrier protein]-C-terminal Gly-Gly + ATP + H(+) = [molybdopterin-synthase sulfur-carrier protein]-C-terminal Gly-Gly-AMP + diphosphate</text>
        <dbReference type="Rhea" id="RHEA:43616"/>
        <dbReference type="Rhea" id="RHEA-COMP:12159"/>
        <dbReference type="Rhea" id="RHEA-COMP:12202"/>
        <dbReference type="ChEBI" id="CHEBI:15378"/>
        <dbReference type="ChEBI" id="CHEBI:30616"/>
        <dbReference type="ChEBI" id="CHEBI:33019"/>
        <dbReference type="ChEBI" id="CHEBI:90618"/>
        <dbReference type="ChEBI" id="CHEBI:90778"/>
        <dbReference type="EC" id="2.7.7.80"/>
    </reaction>
</comment>
<evidence type="ECO:0000256" key="10">
    <source>
        <dbReference type="ARBA" id="ARBA00075110"/>
    </source>
</evidence>
<dbReference type="PANTHER" id="PTHR10953:SF102">
    <property type="entry name" value="ADENYLYLTRANSFERASE AND SULFURTRANSFERASE MOCS3"/>
    <property type="match status" value="1"/>
</dbReference>
<dbReference type="InterPro" id="IPR000594">
    <property type="entry name" value="ThiF_NAD_FAD-bd"/>
</dbReference>
<keyword evidence="15" id="KW-1185">Reference proteome</keyword>
<dbReference type="Proteomes" id="UP000549457">
    <property type="component" value="Unassembled WGS sequence"/>
</dbReference>
<gene>
    <name evidence="14" type="ORF">HNP73_001362</name>
</gene>
<evidence type="ECO:0000256" key="2">
    <source>
        <dbReference type="ARBA" id="ARBA00022679"/>
    </source>
</evidence>
<dbReference type="EMBL" id="JACHFM010000001">
    <property type="protein sequence ID" value="MBB5221441.1"/>
    <property type="molecule type" value="Genomic_DNA"/>
</dbReference>
<evidence type="ECO:0000313" key="14">
    <source>
        <dbReference type="EMBL" id="MBB5221441.1"/>
    </source>
</evidence>
<evidence type="ECO:0000259" key="13">
    <source>
        <dbReference type="Pfam" id="PF00899"/>
    </source>
</evidence>
<dbReference type="FunFam" id="3.40.50.720:FF:000033">
    <property type="entry name" value="Adenylyltransferase and sulfurtransferase MOCS3"/>
    <property type="match status" value="1"/>
</dbReference>
<keyword evidence="2 14" id="KW-0808">Transferase</keyword>
<sequence length="255" mass="26442">MSLSLEELERYARHIVLPEIGGPGQQALGRARVLVVGAGGLGAPVLLYLAAAGVGRLMLVDDDTVGLSNLQRQTIFVTADVGRPKAAAAAARLAALNPHVAVEPHVLRLDAEAAARLVPTADLVLDGSDNFPTRYLINAACVAAGKPLIAAAMSRWEGQIALWHPAAGGPCYACVFPEPPDPSLTPPCALAGVVGALPGVMGSMMAMEAIKYLTGAGRPLRSALLLYDALDAEVRRVRTRARPDCPVCHGAGRPG</sequence>